<dbReference type="Proteomes" id="UP000637980">
    <property type="component" value="Unassembled WGS sequence"/>
</dbReference>
<organism evidence="1 2">
    <name type="scientific">Pseudovibrio japonicus</name>
    <dbReference type="NCBI Taxonomy" id="366534"/>
    <lineage>
        <taxon>Bacteria</taxon>
        <taxon>Pseudomonadati</taxon>
        <taxon>Pseudomonadota</taxon>
        <taxon>Alphaproteobacteria</taxon>
        <taxon>Hyphomicrobiales</taxon>
        <taxon>Stappiaceae</taxon>
        <taxon>Pseudovibrio</taxon>
    </lineage>
</organism>
<comment type="caution">
    <text evidence="1">The sequence shown here is derived from an EMBL/GenBank/DDBJ whole genome shotgun (WGS) entry which is preliminary data.</text>
</comment>
<keyword evidence="2" id="KW-1185">Reference proteome</keyword>
<sequence>MNADLVILTIGQVFARVLSKLWEASGDGSEGIFCPKCKRPDNIAGHFASDSFCARLVNSRVSGPV</sequence>
<reference evidence="2" key="1">
    <citation type="journal article" date="2019" name="Int. J. Syst. Evol. Microbiol.">
        <title>The Global Catalogue of Microorganisms (GCM) 10K type strain sequencing project: providing services to taxonomists for standard genome sequencing and annotation.</title>
        <authorList>
            <consortium name="The Broad Institute Genomics Platform"/>
            <consortium name="The Broad Institute Genome Sequencing Center for Infectious Disease"/>
            <person name="Wu L."/>
            <person name="Ma J."/>
        </authorList>
    </citation>
    <scope>NUCLEOTIDE SEQUENCE [LARGE SCALE GENOMIC DNA]</scope>
    <source>
        <strain evidence="2">KCTC 12861</strain>
    </source>
</reference>
<evidence type="ECO:0000313" key="2">
    <source>
        <dbReference type="Proteomes" id="UP000637980"/>
    </source>
</evidence>
<proteinExistence type="predicted"/>
<accession>A0ABQ3EJ09</accession>
<dbReference type="EMBL" id="BMXE01000004">
    <property type="protein sequence ID" value="GHB36987.1"/>
    <property type="molecule type" value="Genomic_DNA"/>
</dbReference>
<name>A0ABQ3EJ09_9HYPH</name>
<protein>
    <submittedName>
        <fullName evidence="1">Uncharacterized protein</fullName>
    </submittedName>
</protein>
<evidence type="ECO:0000313" key="1">
    <source>
        <dbReference type="EMBL" id="GHB36987.1"/>
    </source>
</evidence>
<gene>
    <name evidence="1" type="ORF">GCM10007094_28260</name>
</gene>